<name>A0A6C0K1D8_9ZZZZ</name>
<evidence type="ECO:0000313" key="1">
    <source>
        <dbReference type="EMBL" id="QHU11519.1"/>
    </source>
</evidence>
<organism evidence="1">
    <name type="scientific">viral metagenome</name>
    <dbReference type="NCBI Taxonomy" id="1070528"/>
    <lineage>
        <taxon>unclassified sequences</taxon>
        <taxon>metagenomes</taxon>
        <taxon>organismal metagenomes</taxon>
    </lineage>
</organism>
<protein>
    <submittedName>
        <fullName evidence="1">Uncharacterized protein</fullName>
    </submittedName>
</protein>
<proteinExistence type="predicted"/>
<dbReference type="EMBL" id="MN740786">
    <property type="protein sequence ID" value="QHU11519.1"/>
    <property type="molecule type" value="Genomic_DNA"/>
</dbReference>
<reference evidence="1" key="1">
    <citation type="journal article" date="2020" name="Nature">
        <title>Giant virus diversity and host interactions through global metagenomics.</title>
        <authorList>
            <person name="Schulz F."/>
            <person name="Roux S."/>
            <person name="Paez-Espino D."/>
            <person name="Jungbluth S."/>
            <person name="Walsh D.A."/>
            <person name="Denef V.J."/>
            <person name="McMahon K.D."/>
            <person name="Konstantinidis K.T."/>
            <person name="Eloe-Fadrosh E.A."/>
            <person name="Kyrpides N.C."/>
            <person name="Woyke T."/>
        </authorList>
    </citation>
    <scope>NUCLEOTIDE SEQUENCE</scope>
    <source>
        <strain evidence="1">GVMAG-S-1101169-75</strain>
    </source>
</reference>
<accession>A0A6C0K1D8</accession>
<sequence length="32" mass="4048">MFLMKRHAYRMAVRREKNTSIDRHVRELARFK</sequence>
<dbReference type="AlphaFoldDB" id="A0A6C0K1D8"/>